<proteinExistence type="predicted"/>
<organism evidence="1">
    <name type="scientific">viral metagenome</name>
    <dbReference type="NCBI Taxonomy" id="1070528"/>
    <lineage>
        <taxon>unclassified sequences</taxon>
        <taxon>metagenomes</taxon>
        <taxon>organismal metagenomes</taxon>
    </lineage>
</organism>
<name>A0A6M3LRE0_9ZZZZ</name>
<protein>
    <submittedName>
        <fullName evidence="1">Uncharacterized protein</fullName>
    </submittedName>
</protein>
<gene>
    <name evidence="1" type="ORF">MM415B05603_0007</name>
</gene>
<dbReference type="EMBL" id="MT143290">
    <property type="protein sequence ID" value="QJA95155.1"/>
    <property type="molecule type" value="Genomic_DNA"/>
</dbReference>
<reference evidence="1" key="1">
    <citation type="submission" date="2020-03" db="EMBL/GenBank/DDBJ databases">
        <title>The deep terrestrial virosphere.</title>
        <authorList>
            <person name="Holmfeldt K."/>
            <person name="Nilsson E."/>
            <person name="Simone D."/>
            <person name="Lopez-Fernandez M."/>
            <person name="Wu X."/>
            <person name="de Brujin I."/>
            <person name="Lundin D."/>
            <person name="Andersson A."/>
            <person name="Bertilsson S."/>
            <person name="Dopson M."/>
        </authorList>
    </citation>
    <scope>NUCLEOTIDE SEQUENCE</scope>
    <source>
        <strain evidence="1">MM415B05603</strain>
    </source>
</reference>
<evidence type="ECO:0000313" key="1">
    <source>
        <dbReference type="EMBL" id="QJA95155.1"/>
    </source>
</evidence>
<sequence length="56" mass="6714">MKMIKMTTINTGWFQKEQVMTIRECKTGYPQLPDWRKLKEALSEFVRCKMEEVDDA</sequence>
<accession>A0A6M3LRE0</accession>
<dbReference type="AlphaFoldDB" id="A0A6M3LRE0"/>